<reference evidence="1" key="1">
    <citation type="submission" date="2021-01" db="EMBL/GenBank/DDBJ databases">
        <authorList>
            <person name="Corre E."/>
            <person name="Pelletier E."/>
            <person name="Niang G."/>
            <person name="Scheremetjew M."/>
            <person name="Finn R."/>
            <person name="Kale V."/>
            <person name="Holt S."/>
            <person name="Cochrane G."/>
            <person name="Meng A."/>
            <person name="Brown T."/>
            <person name="Cohen L."/>
        </authorList>
    </citation>
    <scope>NUCLEOTIDE SEQUENCE</scope>
    <source>
        <strain evidence="1">CCMP3328</strain>
    </source>
</reference>
<organism evidence="1">
    <name type="scientific">Craspedostauros australis</name>
    <dbReference type="NCBI Taxonomy" id="1486917"/>
    <lineage>
        <taxon>Eukaryota</taxon>
        <taxon>Sar</taxon>
        <taxon>Stramenopiles</taxon>
        <taxon>Ochrophyta</taxon>
        <taxon>Bacillariophyta</taxon>
        <taxon>Bacillariophyceae</taxon>
        <taxon>Bacillariophycidae</taxon>
        <taxon>Naviculales</taxon>
        <taxon>Naviculaceae</taxon>
        <taxon>Craspedostauros</taxon>
    </lineage>
</organism>
<evidence type="ECO:0000313" key="1">
    <source>
        <dbReference type="EMBL" id="CAD8336470.1"/>
    </source>
</evidence>
<dbReference type="EMBL" id="HBEF01013727">
    <property type="protein sequence ID" value="CAD8336470.1"/>
    <property type="molecule type" value="Transcribed_RNA"/>
</dbReference>
<gene>
    <name evidence="1" type="ORF">CAUS1442_LOCUS8598</name>
</gene>
<accession>A0A7R9WV77</accession>
<protein>
    <submittedName>
        <fullName evidence="1">Uncharacterized protein</fullName>
    </submittedName>
</protein>
<name>A0A7R9WV77_9STRA</name>
<proteinExistence type="predicted"/>
<dbReference type="AlphaFoldDB" id="A0A7R9WV77"/>
<sequence length="168" mass="19170">MNAQKRTMYTLRVRSIRPIEAVRVGMWTNEDKDKPSCFHNRVSSLQASAPSNPKEGRTLKWAYGCVTVRHFWPNLHHRIEADHFLLPGHHSISFNARRNARCLCKHESTTLCEHVGWSASRYLCILQLVLVATSHPSRLRSEIVPPTKCLLLLGTAIMELSSSQSRVE</sequence>